<dbReference type="AlphaFoldDB" id="A0A8J5UMZ8"/>
<dbReference type="EMBL" id="JAELUR010000004">
    <property type="protein sequence ID" value="KAG7432007.1"/>
    <property type="molecule type" value="Genomic_DNA"/>
</dbReference>
<organism evidence="4 5">
    <name type="scientific">Fusarium oxysporum f. sp. raphani</name>
    <dbReference type="NCBI Taxonomy" id="96318"/>
    <lineage>
        <taxon>Eukaryota</taxon>
        <taxon>Fungi</taxon>
        <taxon>Dikarya</taxon>
        <taxon>Ascomycota</taxon>
        <taxon>Pezizomycotina</taxon>
        <taxon>Sordariomycetes</taxon>
        <taxon>Hypocreomycetidae</taxon>
        <taxon>Hypocreales</taxon>
        <taxon>Nectriaceae</taxon>
        <taxon>Fusarium</taxon>
        <taxon>Fusarium oxysporum species complex</taxon>
    </lineage>
</organism>
<dbReference type="Proteomes" id="UP000693942">
    <property type="component" value="Unassembled WGS sequence"/>
</dbReference>
<name>A0A8J5UMZ8_FUSOX</name>
<keyword evidence="2" id="KW-0677">Repeat</keyword>
<gene>
    <name evidence="4" type="ORF">Forpi1262_v007063</name>
</gene>
<protein>
    <submittedName>
        <fullName evidence="4">Vegetative incompatibility protein HET-E-1</fullName>
    </submittedName>
</protein>
<reference evidence="4" key="1">
    <citation type="submission" date="2021-04" db="EMBL/GenBank/DDBJ databases">
        <title>First draft genome resource for Brassicaceae pathogens Fusarium oxysporum f. sp. raphani and Fusarium oxysporum f. sp. rapae.</title>
        <authorList>
            <person name="Asai S."/>
        </authorList>
    </citation>
    <scope>NUCLEOTIDE SEQUENCE</scope>
    <source>
        <strain evidence="4">Tf1262</strain>
    </source>
</reference>
<evidence type="ECO:0000313" key="5">
    <source>
        <dbReference type="Proteomes" id="UP000693942"/>
    </source>
</evidence>
<accession>A0A8J5UMZ8</accession>
<evidence type="ECO:0000256" key="2">
    <source>
        <dbReference type="ARBA" id="ARBA00022737"/>
    </source>
</evidence>
<proteinExistence type="predicted"/>
<evidence type="ECO:0000256" key="3">
    <source>
        <dbReference type="ARBA" id="ARBA00023054"/>
    </source>
</evidence>
<dbReference type="PANTHER" id="PTHR22847">
    <property type="entry name" value="WD40 REPEAT PROTEIN"/>
    <property type="match status" value="1"/>
</dbReference>
<sequence length="664" mass="75893">MYCLIYPGISLGEAFNNCPKPDPLDDLKYACVFWIDHLQESYQLLIQDGKESEFLGIETAYNFIAEKFLFWLEALSLCQSLSVTAKALLFLKSLPAPANLQPDHIALAEDALRFFYFFSPVIKDYPLQTYASGLLFSPKESLLRHRFKEYKPDIFAKVPEMKSDIMTMKFSSASHMLVAATWSSQTIIWQVSEDPVPEITKHENTVWPTPSPDGKWLATITTQHSDEKQEPVLQVYDLSLNRTIWTRELGNRKVRSMEISPDSEWLAVLFQEELELYDLTAGIYRVWPLDLDHEDDCLMSFSSDCALLAFEPVFESVPIQVLDLRTGTQYKNAHHKQRSDNGKFIPNTHSLMFLTDQGDVHVWHVFEQKCEEWSHFEHSVYCLAFSHSDSWVVMVDVARLFLYDRAQRTLLRELEVPTWFSLKTIAVSFDDQKIAVCTEEEIWVIDVPVLFAGNPHSGPRQKFWSIFQISDDGRLIAYPLDMKIEVWDATTSEILTSLAIGDIVHGSVEAIEFSPKARHLAFLDASSIFAWDLTNAYLRRLSASCADKSLLAFSDRNSNGGYWVAAVESLGAVSVWDIMTGKRERYVKPHDGTRRNAAGIAFANSRLGVLWCLKHLEHKSHSATFLLYNVETGEQLFRVDIPSYHGPESCRLYGIGEQTFVLLR</sequence>
<dbReference type="PANTHER" id="PTHR22847:SF637">
    <property type="entry name" value="WD REPEAT DOMAIN 5B"/>
    <property type="match status" value="1"/>
</dbReference>
<keyword evidence="3" id="KW-0175">Coiled coil</keyword>
<keyword evidence="1" id="KW-0853">WD repeat</keyword>
<comment type="caution">
    <text evidence="4">The sequence shown here is derived from an EMBL/GenBank/DDBJ whole genome shotgun (WGS) entry which is preliminary data.</text>
</comment>
<evidence type="ECO:0000313" key="4">
    <source>
        <dbReference type="EMBL" id="KAG7432007.1"/>
    </source>
</evidence>
<evidence type="ECO:0000256" key="1">
    <source>
        <dbReference type="ARBA" id="ARBA00022574"/>
    </source>
</evidence>